<dbReference type="InterPro" id="IPR036291">
    <property type="entry name" value="NAD(P)-bd_dom_sf"/>
</dbReference>
<accession>A0A7T7XRP8</accession>
<dbReference type="PANTHER" id="PTHR22604:SF105">
    <property type="entry name" value="TRANS-1,2-DIHYDROBENZENE-1,2-DIOL DEHYDROGENASE"/>
    <property type="match status" value="1"/>
</dbReference>
<keyword evidence="2" id="KW-0560">Oxidoreductase</keyword>
<dbReference type="Gene3D" id="3.40.50.720">
    <property type="entry name" value="NAD(P)-binding Rossmann-like Domain"/>
    <property type="match status" value="1"/>
</dbReference>
<dbReference type="Pfam" id="PF01408">
    <property type="entry name" value="GFO_IDH_MocA"/>
    <property type="match status" value="1"/>
</dbReference>
<feature type="domain" description="Gfo/Idh/MocA-like oxidoreductase N-terminal" evidence="3">
    <location>
        <begin position="9"/>
        <end position="124"/>
    </location>
</feature>
<sequence length="331" mass="36384">MMKTNDTVNWALVGTGNIVKKFLIGLRAAEGARAAAVVSRSQDTADRFAREFNIPRGYGSYEEMLADPEIDAVYIGTPHSTHRDYAVKAFEAKKAVLCEKPVCINAGEMAEIIASAKSNGVFFMEAMWTRFLPAVAKVRSWLEDGLIGDVKMAEACFGFTVPWNPEGRLLNINLGGGALLDAGVYPISFASMVFGGGKPETVSGLLSFGETGVDEQFTGTISYGGHRMAAVSAAIRTTMVSDAWIYGTLGRIHLPDFVFGRSSSLIIDGKYIQRCEPDFISNGYNYEVEEVQRCLRAGQTESPVMPPEESLRIMETMDAVRSRWDFRYPFE</sequence>
<protein>
    <submittedName>
        <fullName evidence="5">Gfo/Idh/MocA family oxidoreductase</fullName>
    </submittedName>
</protein>
<evidence type="ECO:0000313" key="5">
    <source>
        <dbReference type="EMBL" id="QQO11251.1"/>
    </source>
</evidence>
<proteinExistence type="inferred from homology"/>
<comment type="similarity">
    <text evidence="1">Belongs to the Gfo/Idh/MocA family.</text>
</comment>
<dbReference type="EMBL" id="CP067089">
    <property type="protein sequence ID" value="QQO11251.1"/>
    <property type="molecule type" value="Genomic_DNA"/>
</dbReference>
<organism evidence="5 6">
    <name type="scientific">Breznakiella homolactica</name>
    <dbReference type="NCBI Taxonomy" id="2798577"/>
    <lineage>
        <taxon>Bacteria</taxon>
        <taxon>Pseudomonadati</taxon>
        <taxon>Spirochaetota</taxon>
        <taxon>Spirochaetia</taxon>
        <taxon>Spirochaetales</taxon>
        <taxon>Breznakiellaceae</taxon>
        <taxon>Breznakiella</taxon>
    </lineage>
</organism>
<dbReference type="Proteomes" id="UP000595917">
    <property type="component" value="Chromosome"/>
</dbReference>
<feature type="domain" description="GFO/IDH/MocA-like oxidoreductase" evidence="4">
    <location>
        <begin position="136"/>
        <end position="252"/>
    </location>
</feature>
<dbReference type="Gene3D" id="3.30.360.10">
    <property type="entry name" value="Dihydrodipicolinate Reductase, domain 2"/>
    <property type="match status" value="1"/>
</dbReference>
<dbReference type="GO" id="GO:0016491">
    <property type="term" value="F:oxidoreductase activity"/>
    <property type="evidence" value="ECO:0007669"/>
    <property type="project" value="UniProtKB-KW"/>
</dbReference>
<dbReference type="KEGG" id="bhc:JFL75_10185"/>
<evidence type="ECO:0000259" key="3">
    <source>
        <dbReference type="Pfam" id="PF01408"/>
    </source>
</evidence>
<evidence type="ECO:0000256" key="1">
    <source>
        <dbReference type="ARBA" id="ARBA00010928"/>
    </source>
</evidence>
<dbReference type="Pfam" id="PF22725">
    <property type="entry name" value="GFO_IDH_MocA_C3"/>
    <property type="match status" value="1"/>
</dbReference>
<keyword evidence="6" id="KW-1185">Reference proteome</keyword>
<reference evidence="5" key="1">
    <citation type="submission" date="2021-01" db="EMBL/GenBank/DDBJ databases">
        <title>Description of Breznakiella homolactica.</title>
        <authorList>
            <person name="Song Y."/>
            <person name="Brune A."/>
        </authorList>
    </citation>
    <scope>NUCLEOTIDE SEQUENCE</scope>
    <source>
        <strain evidence="5">RmG30</strain>
    </source>
</reference>
<dbReference type="SUPFAM" id="SSF55347">
    <property type="entry name" value="Glyceraldehyde-3-phosphate dehydrogenase-like, C-terminal domain"/>
    <property type="match status" value="1"/>
</dbReference>
<dbReference type="AlphaFoldDB" id="A0A7T7XRP8"/>
<dbReference type="InterPro" id="IPR055170">
    <property type="entry name" value="GFO_IDH_MocA-like_dom"/>
</dbReference>
<dbReference type="PANTHER" id="PTHR22604">
    <property type="entry name" value="OXIDOREDUCTASES"/>
    <property type="match status" value="1"/>
</dbReference>
<dbReference type="RefSeq" id="WP_215628560.1">
    <property type="nucleotide sequence ID" value="NZ_CP067089.2"/>
</dbReference>
<gene>
    <name evidence="5" type="ORF">JFL75_10185</name>
</gene>
<evidence type="ECO:0000259" key="4">
    <source>
        <dbReference type="Pfam" id="PF22725"/>
    </source>
</evidence>
<evidence type="ECO:0000256" key="2">
    <source>
        <dbReference type="ARBA" id="ARBA00023002"/>
    </source>
</evidence>
<dbReference type="GO" id="GO:0000166">
    <property type="term" value="F:nucleotide binding"/>
    <property type="evidence" value="ECO:0007669"/>
    <property type="project" value="InterPro"/>
</dbReference>
<dbReference type="InterPro" id="IPR000683">
    <property type="entry name" value="Gfo/Idh/MocA-like_OxRdtase_N"/>
</dbReference>
<name>A0A7T7XRP8_9SPIR</name>
<dbReference type="SUPFAM" id="SSF51735">
    <property type="entry name" value="NAD(P)-binding Rossmann-fold domains"/>
    <property type="match status" value="1"/>
</dbReference>
<dbReference type="InterPro" id="IPR050984">
    <property type="entry name" value="Gfo/Idh/MocA_domain"/>
</dbReference>
<evidence type="ECO:0000313" key="6">
    <source>
        <dbReference type="Proteomes" id="UP000595917"/>
    </source>
</evidence>